<dbReference type="Proteomes" id="UP000187283">
    <property type="component" value="Unassembled WGS sequence"/>
</dbReference>
<reference evidence="1 2" key="1">
    <citation type="submission" date="2017-01" db="EMBL/GenBank/DDBJ databases">
        <authorList>
            <person name="Mah S.A."/>
            <person name="Swanson W.J."/>
            <person name="Moy G.W."/>
            <person name="Vacquier V.D."/>
        </authorList>
    </citation>
    <scope>NUCLEOTIDE SEQUENCE [LARGE SCALE GENOMIC DNA]</scope>
    <source>
        <strain evidence="1 2">GSMNP</strain>
    </source>
</reference>
<gene>
    <name evidence="1" type="ORF">AYI70_g1720</name>
</gene>
<evidence type="ECO:0000313" key="2">
    <source>
        <dbReference type="Proteomes" id="UP000187283"/>
    </source>
</evidence>
<organism evidence="1 2">
    <name type="scientific">Smittium culicis</name>
    <dbReference type="NCBI Taxonomy" id="133412"/>
    <lineage>
        <taxon>Eukaryota</taxon>
        <taxon>Fungi</taxon>
        <taxon>Fungi incertae sedis</taxon>
        <taxon>Zoopagomycota</taxon>
        <taxon>Kickxellomycotina</taxon>
        <taxon>Harpellomycetes</taxon>
        <taxon>Harpellales</taxon>
        <taxon>Legeriomycetaceae</taxon>
        <taxon>Smittium</taxon>
    </lineage>
</organism>
<name>A0A1R1YC56_9FUNG</name>
<sequence length="78" mass="8818">MPVYFKSTTIFKPDTEFPIHFSVSPSLIRSTGEKASFLNCAAQIGLRTHFLFDTGTFSLLPSYQKSAFLNFFLFLIAD</sequence>
<proteinExistence type="predicted"/>
<comment type="caution">
    <text evidence="1">The sequence shown here is derived from an EMBL/GenBank/DDBJ whole genome shotgun (WGS) entry which is preliminary data.</text>
</comment>
<dbReference type="AlphaFoldDB" id="A0A1R1YC56"/>
<protein>
    <submittedName>
        <fullName evidence="1">Uncharacterized protein</fullName>
    </submittedName>
</protein>
<evidence type="ECO:0000313" key="1">
    <source>
        <dbReference type="EMBL" id="OMJ24246.1"/>
    </source>
</evidence>
<keyword evidence="2" id="KW-1185">Reference proteome</keyword>
<dbReference type="EMBL" id="LSSN01000381">
    <property type="protein sequence ID" value="OMJ24246.1"/>
    <property type="molecule type" value="Genomic_DNA"/>
</dbReference>
<accession>A0A1R1YC56</accession>